<dbReference type="GO" id="GO:0035861">
    <property type="term" value="C:site of double-strand break"/>
    <property type="evidence" value="ECO:0007669"/>
    <property type="project" value="EnsemblFungi"/>
</dbReference>
<proteinExistence type="predicted"/>
<dbReference type="GeneID" id="11531017"/>
<dbReference type="KEGG" id="tpf:TPHA_0D04360"/>
<protein>
    <submittedName>
        <fullName evidence="2">Uncharacterized protein</fullName>
    </submittedName>
</protein>
<accession>G8BRZ5</accession>
<dbReference type="EMBL" id="HE612859">
    <property type="protein sequence ID" value="CCE63070.1"/>
    <property type="molecule type" value="Genomic_DNA"/>
</dbReference>
<dbReference type="Proteomes" id="UP000005666">
    <property type="component" value="Chromosome 4"/>
</dbReference>
<dbReference type="OrthoDB" id="4066852at2759"/>
<evidence type="ECO:0000313" key="3">
    <source>
        <dbReference type="Proteomes" id="UP000005666"/>
    </source>
</evidence>
<dbReference type="STRING" id="1071381.G8BRZ5"/>
<dbReference type="GO" id="GO:0097196">
    <property type="term" value="C:Shu complex"/>
    <property type="evidence" value="ECO:0007669"/>
    <property type="project" value="EnsemblFungi"/>
</dbReference>
<feature type="compositionally biased region" description="Basic and acidic residues" evidence="1">
    <location>
        <begin position="75"/>
        <end position="89"/>
    </location>
</feature>
<dbReference type="RefSeq" id="XP_003685504.1">
    <property type="nucleotide sequence ID" value="XM_003685456.1"/>
</dbReference>
<organism evidence="2 3">
    <name type="scientific">Tetrapisispora phaffii (strain ATCC 24235 / CBS 4417 / NBRC 1672 / NRRL Y-8282 / UCD 70-5)</name>
    <name type="common">Yeast</name>
    <name type="synonym">Fabospora phaffii</name>
    <dbReference type="NCBI Taxonomy" id="1071381"/>
    <lineage>
        <taxon>Eukaryota</taxon>
        <taxon>Fungi</taxon>
        <taxon>Dikarya</taxon>
        <taxon>Ascomycota</taxon>
        <taxon>Saccharomycotina</taxon>
        <taxon>Saccharomycetes</taxon>
        <taxon>Saccharomycetales</taxon>
        <taxon>Saccharomycetaceae</taxon>
        <taxon>Tetrapisispora</taxon>
    </lineage>
</organism>
<feature type="region of interest" description="Disordered" evidence="1">
    <location>
        <begin position="74"/>
        <end position="101"/>
    </location>
</feature>
<dbReference type="OMA" id="WLKLHLN"/>
<dbReference type="GO" id="GO:0043007">
    <property type="term" value="P:maintenance of rDNA"/>
    <property type="evidence" value="ECO:0007669"/>
    <property type="project" value="EnsemblFungi"/>
</dbReference>
<name>G8BRZ5_TETPH</name>
<evidence type="ECO:0000313" key="2">
    <source>
        <dbReference type="EMBL" id="CCE63070.1"/>
    </source>
</evidence>
<evidence type="ECO:0000256" key="1">
    <source>
        <dbReference type="SAM" id="MobiDB-lite"/>
    </source>
</evidence>
<keyword evidence="3" id="KW-1185">Reference proteome</keyword>
<sequence>MSKPSKNMIYSKLFGNLINSRWKLDDTMISFLYYLFPRDLFVRALSLLDSGDMFIYLLESGPEEQVCEEAAVVHTGEDGTTHEQERSDDNGLENQQTRETLDSSNYQTFLEEFSRKLYDPGQSIPKRLIVKSNEDTDVPIYVDLGTWICSCGEYTERFQEAMTAGPSDASSQETNSKLSSILLTIKDDSSKFSDDKFAQIDAHSLSSQYYIDHSKLICPHLLAYSILLSSSQRTFRYFAIRNPTVLLIKITNLDEWLRLHINIVS</sequence>
<dbReference type="GO" id="GO:0000730">
    <property type="term" value="P:DNA recombinase assembly"/>
    <property type="evidence" value="ECO:0007669"/>
    <property type="project" value="EnsemblFungi"/>
</dbReference>
<reference evidence="2 3" key="1">
    <citation type="journal article" date="2011" name="Proc. Natl. Acad. Sci. U.S.A.">
        <title>Evolutionary erosion of yeast sex chromosomes by mating-type switching accidents.</title>
        <authorList>
            <person name="Gordon J.L."/>
            <person name="Armisen D."/>
            <person name="Proux-Wera E."/>
            <person name="Oheigeartaigh S.S."/>
            <person name="Byrne K.P."/>
            <person name="Wolfe K.H."/>
        </authorList>
    </citation>
    <scope>NUCLEOTIDE SEQUENCE [LARGE SCALE GENOMIC DNA]</scope>
    <source>
        <strain evidence="3">ATCC 24235 / CBS 4417 / NBRC 1672 / NRRL Y-8282 / UCD 70-5</strain>
    </source>
</reference>
<dbReference type="AlphaFoldDB" id="G8BRZ5"/>
<dbReference type="HOGENOM" id="CLU_1115918_0_0_1"/>
<feature type="compositionally biased region" description="Polar residues" evidence="1">
    <location>
        <begin position="92"/>
        <end position="101"/>
    </location>
</feature>
<dbReference type="eggNOG" id="ENOG502S0XB">
    <property type="taxonomic scope" value="Eukaryota"/>
</dbReference>
<gene>
    <name evidence="2" type="primary">TPHA0D04360</name>
    <name evidence="2" type="ordered locus">TPHA_0D04360</name>
</gene>